<evidence type="ECO:0000259" key="7">
    <source>
        <dbReference type="PROSITE" id="PS50110"/>
    </source>
</evidence>
<dbReference type="InterPro" id="IPR001789">
    <property type="entry name" value="Sig_transdc_resp-reg_receiver"/>
</dbReference>
<dbReference type="GO" id="GO:0000160">
    <property type="term" value="P:phosphorelay signal transduction system"/>
    <property type="evidence" value="ECO:0007669"/>
    <property type="project" value="InterPro"/>
</dbReference>
<accession>A0A2P8CXJ8</accession>
<keyword evidence="9" id="KW-1185">Reference proteome</keyword>
<dbReference type="AlphaFoldDB" id="A0A2P8CXJ8"/>
<protein>
    <submittedName>
        <fullName evidence="8">LuxR family two component transcriptional regulator</fullName>
    </submittedName>
</protein>
<evidence type="ECO:0000256" key="3">
    <source>
        <dbReference type="ARBA" id="ARBA00023125"/>
    </source>
</evidence>
<dbReference type="PROSITE" id="PS50043">
    <property type="entry name" value="HTH_LUXR_2"/>
    <property type="match status" value="1"/>
</dbReference>
<keyword evidence="4" id="KW-0804">Transcription</keyword>
<dbReference type="PANTHER" id="PTHR43214">
    <property type="entry name" value="TWO-COMPONENT RESPONSE REGULATOR"/>
    <property type="match status" value="1"/>
</dbReference>
<dbReference type="SUPFAM" id="SSF52172">
    <property type="entry name" value="CheY-like"/>
    <property type="match status" value="1"/>
</dbReference>
<dbReference type="InterPro" id="IPR000792">
    <property type="entry name" value="Tscrpt_reg_LuxR_C"/>
</dbReference>
<dbReference type="Gene3D" id="3.40.50.2300">
    <property type="match status" value="1"/>
</dbReference>
<keyword evidence="1 5" id="KW-0597">Phosphoprotein</keyword>
<dbReference type="InterPro" id="IPR039420">
    <property type="entry name" value="WalR-like"/>
</dbReference>
<dbReference type="SMART" id="SM00421">
    <property type="entry name" value="HTH_LUXR"/>
    <property type="match status" value="1"/>
</dbReference>
<dbReference type="PROSITE" id="PS50110">
    <property type="entry name" value="RESPONSE_REGULATORY"/>
    <property type="match status" value="1"/>
</dbReference>
<dbReference type="CDD" id="cd06170">
    <property type="entry name" value="LuxR_C_like"/>
    <property type="match status" value="1"/>
</dbReference>
<dbReference type="InterPro" id="IPR011006">
    <property type="entry name" value="CheY-like_superfamily"/>
</dbReference>
<evidence type="ECO:0000256" key="1">
    <source>
        <dbReference type="ARBA" id="ARBA00022553"/>
    </source>
</evidence>
<reference evidence="8 9" key="1">
    <citation type="submission" date="2018-03" db="EMBL/GenBank/DDBJ databases">
        <title>Genomic Encyclopedia of Type Strains, Phase III (KMG-III): the genomes of soil and plant-associated and newly described type strains.</title>
        <authorList>
            <person name="Whitman W."/>
        </authorList>
    </citation>
    <scope>NUCLEOTIDE SEQUENCE [LARGE SCALE GENOMIC DNA]</scope>
    <source>
        <strain evidence="8 9">CGMCC 1.12700</strain>
    </source>
</reference>
<dbReference type="Pfam" id="PF00072">
    <property type="entry name" value="Response_reg"/>
    <property type="match status" value="1"/>
</dbReference>
<gene>
    <name evidence="8" type="ORF">B0I18_1104</name>
</gene>
<dbReference type="InterPro" id="IPR016032">
    <property type="entry name" value="Sig_transdc_resp-reg_C-effctor"/>
</dbReference>
<dbReference type="Proteomes" id="UP000240572">
    <property type="component" value="Unassembled WGS sequence"/>
</dbReference>
<feature type="domain" description="Response regulatory" evidence="7">
    <location>
        <begin position="9"/>
        <end position="127"/>
    </location>
</feature>
<evidence type="ECO:0000313" key="8">
    <source>
        <dbReference type="EMBL" id="PSK89705.1"/>
    </source>
</evidence>
<sequence>MTMKNNPILIAYADDHTAVRKGIIAFITALGGIKVVIEANNGAELIKAMEQAETVPEICIIDIKMPVMNGFETISVLKQKWKNVKVLVLSTFIEELYVLKMIRLGANGYLSKSCDPEEIKAALVSIRNNGMYFSDFFSQKIAVALDNRHIRLPKLTEKELQLLKYCCSDHTYVQIAEMMNTTQKSVEGYRDSLFRKLKVNSRVSLAMFAIKSGIVTVDQGVTPI</sequence>
<evidence type="ECO:0000256" key="2">
    <source>
        <dbReference type="ARBA" id="ARBA00023015"/>
    </source>
</evidence>
<proteinExistence type="predicted"/>
<keyword evidence="2" id="KW-0805">Transcription regulation</keyword>
<dbReference type="GO" id="GO:0003677">
    <property type="term" value="F:DNA binding"/>
    <property type="evidence" value="ECO:0007669"/>
    <property type="project" value="UniProtKB-KW"/>
</dbReference>
<dbReference type="EMBL" id="PYGD01000010">
    <property type="protein sequence ID" value="PSK89705.1"/>
    <property type="molecule type" value="Genomic_DNA"/>
</dbReference>
<evidence type="ECO:0000313" key="9">
    <source>
        <dbReference type="Proteomes" id="UP000240572"/>
    </source>
</evidence>
<dbReference type="SUPFAM" id="SSF46894">
    <property type="entry name" value="C-terminal effector domain of the bipartite response regulators"/>
    <property type="match status" value="1"/>
</dbReference>
<dbReference type="InterPro" id="IPR058245">
    <property type="entry name" value="NreC/VraR/RcsB-like_REC"/>
</dbReference>
<dbReference type="Pfam" id="PF00196">
    <property type="entry name" value="GerE"/>
    <property type="match status" value="1"/>
</dbReference>
<keyword evidence="3" id="KW-0238">DNA-binding</keyword>
<feature type="domain" description="HTH luxR-type" evidence="6">
    <location>
        <begin position="148"/>
        <end position="213"/>
    </location>
</feature>
<feature type="modified residue" description="4-aspartylphosphate" evidence="5">
    <location>
        <position position="62"/>
    </location>
</feature>
<evidence type="ECO:0000256" key="5">
    <source>
        <dbReference type="PROSITE-ProRule" id="PRU00169"/>
    </source>
</evidence>
<evidence type="ECO:0000259" key="6">
    <source>
        <dbReference type="PROSITE" id="PS50043"/>
    </source>
</evidence>
<name>A0A2P8CXJ8_9BACT</name>
<dbReference type="SMART" id="SM00448">
    <property type="entry name" value="REC"/>
    <property type="match status" value="1"/>
</dbReference>
<dbReference type="PANTHER" id="PTHR43214:SF41">
    <property type="entry name" value="NITRATE_NITRITE RESPONSE REGULATOR PROTEIN NARP"/>
    <property type="match status" value="1"/>
</dbReference>
<organism evidence="8 9">
    <name type="scientific">Taibaiella chishuiensis</name>
    <dbReference type="NCBI Taxonomy" id="1434707"/>
    <lineage>
        <taxon>Bacteria</taxon>
        <taxon>Pseudomonadati</taxon>
        <taxon>Bacteroidota</taxon>
        <taxon>Chitinophagia</taxon>
        <taxon>Chitinophagales</taxon>
        <taxon>Chitinophagaceae</taxon>
        <taxon>Taibaiella</taxon>
    </lineage>
</organism>
<evidence type="ECO:0000256" key="4">
    <source>
        <dbReference type="ARBA" id="ARBA00023163"/>
    </source>
</evidence>
<dbReference type="CDD" id="cd17535">
    <property type="entry name" value="REC_NarL-like"/>
    <property type="match status" value="1"/>
</dbReference>
<comment type="caution">
    <text evidence="8">The sequence shown here is derived from an EMBL/GenBank/DDBJ whole genome shotgun (WGS) entry which is preliminary data.</text>
</comment>
<dbReference type="GO" id="GO:0006355">
    <property type="term" value="P:regulation of DNA-templated transcription"/>
    <property type="evidence" value="ECO:0007669"/>
    <property type="project" value="InterPro"/>
</dbReference>